<protein>
    <submittedName>
        <fullName evidence="2">Uncharacterized protein</fullName>
    </submittedName>
</protein>
<dbReference type="EMBL" id="KZ666393">
    <property type="protein sequence ID" value="PPR94997.1"/>
    <property type="molecule type" value="Genomic_DNA"/>
</dbReference>
<feature type="region of interest" description="Disordered" evidence="1">
    <location>
        <begin position="83"/>
        <end position="122"/>
    </location>
</feature>
<evidence type="ECO:0000313" key="3">
    <source>
        <dbReference type="Proteomes" id="UP000239757"/>
    </source>
</evidence>
<sequence length="157" mass="18483">MSKQMTKTVWNWSANLETRPCLIIHHCPRLTIEFILNYLTLRPHHNLGSNKNQIEKSGKRWMTPQVQLWDDFHGITKIPVMLQEPKANSRKPYDEHQSPTYRMSLEDRDKEQGSKKVQQGSMRQSACLFNLKKIHLSKKKYTKYTTTPTNDLEASRT</sequence>
<reference evidence="2 3" key="1">
    <citation type="submission" date="2015-01" db="EMBL/GenBank/DDBJ databases">
        <title>Genome of allotetraploid Gossypium barbadense reveals genomic plasticity and fiber elongation in cotton evolution.</title>
        <authorList>
            <person name="Chen X."/>
            <person name="Liu X."/>
            <person name="Zhao B."/>
            <person name="Zheng H."/>
            <person name="Hu Y."/>
            <person name="Lu G."/>
            <person name="Yang C."/>
            <person name="Chen J."/>
            <person name="Shan C."/>
            <person name="Zhang L."/>
            <person name="Zhou Y."/>
            <person name="Wang L."/>
            <person name="Guo W."/>
            <person name="Bai Y."/>
            <person name="Ruan J."/>
            <person name="Shangguan X."/>
            <person name="Mao Y."/>
            <person name="Jiang J."/>
            <person name="Zhu Y."/>
            <person name="Lei J."/>
            <person name="Kang H."/>
            <person name="Chen S."/>
            <person name="He X."/>
            <person name="Wang R."/>
            <person name="Wang Y."/>
            <person name="Chen J."/>
            <person name="Wang L."/>
            <person name="Yu S."/>
            <person name="Wang B."/>
            <person name="Wei J."/>
            <person name="Song S."/>
            <person name="Lu X."/>
            <person name="Gao Z."/>
            <person name="Gu W."/>
            <person name="Deng X."/>
            <person name="Ma D."/>
            <person name="Wang S."/>
            <person name="Liang W."/>
            <person name="Fang L."/>
            <person name="Cai C."/>
            <person name="Zhu X."/>
            <person name="Zhou B."/>
            <person name="Zhang Y."/>
            <person name="Chen Z."/>
            <person name="Xu S."/>
            <person name="Zhu R."/>
            <person name="Wang S."/>
            <person name="Zhang T."/>
            <person name="Zhao G."/>
        </authorList>
    </citation>
    <scope>NUCLEOTIDE SEQUENCE [LARGE SCALE GENOMIC DNA]</scope>
    <source>
        <strain evidence="3">cv. Xinhai21</strain>
        <tissue evidence="2">Leaf</tissue>
    </source>
</reference>
<evidence type="ECO:0000313" key="2">
    <source>
        <dbReference type="EMBL" id="PPR94997.1"/>
    </source>
</evidence>
<proteinExistence type="predicted"/>
<accession>A0A2P5WV82</accession>
<gene>
    <name evidence="2" type="ORF">GOBAR_AA25672</name>
</gene>
<feature type="compositionally biased region" description="Basic and acidic residues" evidence="1">
    <location>
        <begin position="104"/>
        <end position="114"/>
    </location>
</feature>
<dbReference type="AlphaFoldDB" id="A0A2P5WV82"/>
<organism evidence="2 3">
    <name type="scientific">Gossypium barbadense</name>
    <name type="common">Sea Island cotton</name>
    <name type="synonym">Hibiscus barbadensis</name>
    <dbReference type="NCBI Taxonomy" id="3634"/>
    <lineage>
        <taxon>Eukaryota</taxon>
        <taxon>Viridiplantae</taxon>
        <taxon>Streptophyta</taxon>
        <taxon>Embryophyta</taxon>
        <taxon>Tracheophyta</taxon>
        <taxon>Spermatophyta</taxon>
        <taxon>Magnoliopsida</taxon>
        <taxon>eudicotyledons</taxon>
        <taxon>Gunneridae</taxon>
        <taxon>Pentapetalae</taxon>
        <taxon>rosids</taxon>
        <taxon>malvids</taxon>
        <taxon>Malvales</taxon>
        <taxon>Malvaceae</taxon>
        <taxon>Malvoideae</taxon>
        <taxon>Gossypium</taxon>
    </lineage>
</organism>
<dbReference type="Proteomes" id="UP000239757">
    <property type="component" value="Unassembled WGS sequence"/>
</dbReference>
<name>A0A2P5WV82_GOSBA</name>
<evidence type="ECO:0000256" key="1">
    <source>
        <dbReference type="SAM" id="MobiDB-lite"/>
    </source>
</evidence>